<evidence type="ECO:0000256" key="6">
    <source>
        <dbReference type="SAM" id="Phobius"/>
    </source>
</evidence>
<gene>
    <name evidence="7" type="ORF">H3309_05900</name>
</gene>
<evidence type="ECO:0000256" key="4">
    <source>
        <dbReference type="ARBA" id="ARBA00022989"/>
    </source>
</evidence>
<dbReference type="EMBL" id="CP059851">
    <property type="protein sequence ID" value="QMW23998.1"/>
    <property type="molecule type" value="Genomic_DNA"/>
</dbReference>
<evidence type="ECO:0000256" key="5">
    <source>
        <dbReference type="ARBA" id="ARBA00023136"/>
    </source>
</evidence>
<feature type="transmembrane region" description="Helical" evidence="6">
    <location>
        <begin position="35"/>
        <end position="54"/>
    </location>
</feature>
<dbReference type="AlphaFoldDB" id="A0A7G5IKV6"/>
<feature type="transmembrane region" description="Helical" evidence="6">
    <location>
        <begin position="160"/>
        <end position="181"/>
    </location>
</feature>
<sequence length="213" mass="22764">MIAALRASRLPGVLAMAVVAGLSYPLSFGGDWAPAQAIVWKGLGVGLLALWAGFNARDRDGWLLTAVLALWATADMVLEVAFMAGAALFAAGHGVAILLFRRQRAELPDVAQLGMTLFTVVAVAALAMLLSAPALKGPASLYALVLGWMLASARQSRFRWAGWGALLFTVSDLMIFARTAMPEPAPWLGYAIWWLYFGGVLMIAFGLWRGLAK</sequence>
<evidence type="ECO:0000256" key="3">
    <source>
        <dbReference type="ARBA" id="ARBA00022692"/>
    </source>
</evidence>
<proteinExistence type="inferred from homology"/>
<dbReference type="Proteomes" id="UP000515292">
    <property type="component" value="Chromosome"/>
</dbReference>
<keyword evidence="3 6" id="KW-0812">Transmembrane</keyword>
<dbReference type="Pfam" id="PF07947">
    <property type="entry name" value="YhhN"/>
    <property type="match status" value="1"/>
</dbReference>
<comment type="similarity">
    <text evidence="2">Belongs to the TMEM86 family.</text>
</comment>
<evidence type="ECO:0000256" key="1">
    <source>
        <dbReference type="ARBA" id="ARBA00004141"/>
    </source>
</evidence>
<organism evidence="7 8">
    <name type="scientific">Sandaracinobacteroides saxicola</name>
    <dbReference type="NCBI Taxonomy" id="2759707"/>
    <lineage>
        <taxon>Bacteria</taxon>
        <taxon>Pseudomonadati</taxon>
        <taxon>Pseudomonadota</taxon>
        <taxon>Alphaproteobacteria</taxon>
        <taxon>Sphingomonadales</taxon>
        <taxon>Sphingosinicellaceae</taxon>
        <taxon>Sandaracinobacteroides</taxon>
    </lineage>
</organism>
<name>A0A7G5IKV6_9SPHN</name>
<accession>A0A7G5IKV6</accession>
<dbReference type="GO" id="GO:0016787">
    <property type="term" value="F:hydrolase activity"/>
    <property type="evidence" value="ECO:0007669"/>
    <property type="project" value="TreeGrafter"/>
</dbReference>
<keyword evidence="4 6" id="KW-1133">Transmembrane helix</keyword>
<keyword evidence="8" id="KW-1185">Reference proteome</keyword>
<protein>
    <submittedName>
        <fullName evidence="7">Lysoplasmalogenase</fullName>
    </submittedName>
</protein>
<dbReference type="PANTHER" id="PTHR31885">
    <property type="entry name" value="GH04784P"/>
    <property type="match status" value="1"/>
</dbReference>
<dbReference type="KEGG" id="sand:H3309_05900"/>
<feature type="transmembrane region" description="Helical" evidence="6">
    <location>
        <begin position="187"/>
        <end position="208"/>
    </location>
</feature>
<dbReference type="GO" id="GO:0016020">
    <property type="term" value="C:membrane"/>
    <property type="evidence" value="ECO:0007669"/>
    <property type="project" value="UniProtKB-SubCell"/>
</dbReference>
<dbReference type="RefSeq" id="WP_182297821.1">
    <property type="nucleotide sequence ID" value="NZ_CP059851.1"/>
</dbReference>
<keyword evidence="5 6" id="KW-0472">Membrane</keyword>
<feature type="transmembrane region" description="Helical" evidence="6">
    <location>
        <begin position="113"/>
        <end position="131"/>
    </location>
</feature>
<reference evidence="7 8" key="1">
    <citation type="submission" date="2020-07" db="EMBL/GenBank/DDBJ databases">
        <title>Complete genome sequence for Sandaracinobacter sp. M6.</title>
        <authorList>
            <person name="Tang Y."/>
            <person name="Liu Q."/>
            <person name="Guo Z."/>
            <person name="Lei P."/>
            <person name="Huang B."/>
        </authorList>
    </citation>
    <scope>NUCLEOTIDE SEQUENCE [LARGE SCALE GENOMIC DNA]</scope>
    <source>
        <strain evidence="7 8">M6</strain>
    </source>
</reference>
<evidence type="ECO:0000313" key="8">
    <source>
        <dbReference type="Proteomes" id="UP000515292"/>
    </source>
</evidence>
<dbReference type="InterPro" id="IPR012506">
    <property type="entry name" value="TMEM86B-like"/>
</dbReference>
<dbReference type="PANTHER" id="PTHR31885:SF6">
    <property type="entry name" value="GH04784P"/>
    <property type="match status" value="1"/>
</dbReference>
<feature type="transmembrane region" description="Helical" evidence="6">
    <location>
        <begin position="84"/>
        <end position="101"/>
    </location>
</feature>
<evidence type="ECO:0000313" key="7">
    <source>
        <dbReference type="EMBL" id="QMW23998.1"/>
    </source>
</evidence>
<comment type="subcellular location">
    <subcellularLocation>
        <location evidence="1">Membrane</location>
        <topology evidence="1">Multi-pass membrane protein</topology>
    </subcellularLocation>
</comment>
<evidence type="ECO:0000256" key="2">
    <source>
        <dbReference type="ARBA" id="ARBA00007375"/>
    </source>
</evidence>